<sequence length="145" mass="15947">MKNKIAVFSAIFMLVLLIVAPVIVVIIAQLVTIRLAGGQVSQYAALIIVANLLGVALDIFTSAVDKLFEMLRKRWAAVTLVMLITDWAVSMLILALANNLWFHLSLDAQMLGMVAGVGSIVSGFMLWLLERFDKDDDKDQTIQAK</sequence>
<dbReference type="Proteomes" id="UP000051679">
    <property type="component" value="Unassembled WGS sequence"/>
</dbReference>
<dbReference type="RefSeq" id="WP_054677608.1">
    <property type="nucleotide sequence ID" value="NZ_AYYO01000005.1"/>
</dbReference>
<feature type="transmembrane region" description="Helical" evidence="1">
    <location>
        <begin position="109"/>
        <end position="129"/>
    </location>
</feature>
<evidence type="ECO:0000313" key="3">
    <source>
        <dbReference type="Proteomes" id="UP000051679"/>
    </source>
</evidence>
<dbReference type="OrthoDB" id="9954562at2"/>
<comment type="caution">
    <text evidence="2">The sequence shown here is derived from an EMBL/GenBank/DDBJ whole genome shotgun (WGS) entry which is preliminary data.</text>
</comment>
<organism evidence="2 3">
    <name type="scientific">Lacticaseibacillus sharpeae JCM 1186 = DSM 20505</name>
    <dbReference type="NCBI Taxonomy" id="1291052"/>
    <lineage>
        <taxon>Bacteria</taxon>
        <taxon>Bacillati</taxon>
        <taxon>Bacillota</taxon>
        <taxon>Bacilli</taxon>
        <taxon>Lactobacillales</taxon>
        <taxon>Lactobacillaceae</taxon>
        <taxon>Lacticaseibacillus</taxon>
    </lineage>
</organism>
<proteinExistence type="predicted"/>
<gene>
    <name evidence="2" type="ORF">FC18_GL000100</name>
</gene>
<keyword evidence="1" id="KW-1133">Transmembrane helix</keyword>
<evidence type="ECO:0000256" key="1">
    <source>
        <dbReference type="SAM" id="Phobius"/>
    </source>
</evidence>
<protein>
    <submittedName>
        <fullName evidence="2">Uncharacterized protein</fullName>
    </submittedName>
</protein>
<feature type="transmembrane region" description="Helical" evidence="1">
    <location>
        <begin position="7"/>
        <end position="31"/>
    </location>
</feature>
<feature type="transmembrane region" description="Helical" evidence="1">
    <location>
        <begin position="43"/>
        <end position="63"/>
    </location>
</feature>
<reference evidence="2 3" key="1">
    <citation type="journal article" date="2015" name="Genome Announc.">
        <title>Expanding the biotechnology potential of lactobacilli through comparative genomics of 213 strains and associated genera.</title>
        <authorList>
            <person name="Sun Z."/>
            <person name="Harris H.M."/>
            <person name="McCann A."/>
            <person name="Guo C."/>
            <person name="Argimon S."/>
            <person name="Zhang W."/>
            <person name="Yang X."/>
            <person name="Jeffery I.B."/>
            <person name="Cooney J.C."/>
            <person name="Kagawa T.F."/>
            <person name="Liu W."/>
            <person name="Song Y."/>
            <person name="Salvetti E."/>
            <person name="Wrobel A."/>
            <person name="Rasinkangas P."/>
            <person name="Parkhill J."/>
            <person name="Rea M.C."/>
            <person name="O'Sullivan O."/>
            <person name="Ritari J."/>
            <person name="Douillard F.P."/>
            <person name="Paul Ross R."/>
            <person name="Yang R."/>
            <person name="Briner A.E."/>
            <person name="Felis G.E."/>
            <person name="de Vos W.M."/>
            <person name="Barrangou R."/>
            <person name="Klaenhammer T.R."/>
            <person name="Caufield P.W."/>
            <person name="Cui Y."/>
            <person name="Zhang H."/>
            <person name="O'Toole P.W."/>
        </authorList>
    </citation>
    <scope>NUCLEOTIDE SEQUENCE [LARGE SCALE GENOMIC DNA]</scope>
    <source>
        <strain evidence="2 3">DSM 20505</strain>
    </source>
</reference>
<keyword evidence="1" id="KW-0812">Transmembrane</keyword>
<name>A0A0R1ZMW0_9LACO</name>
<accession>A0A0R1ZMW0</accession>
<dbReference type="EMBL" id="AYYO01000005">
    <property type="protein sequence ID" value="KRM56416.1"/>
    <property type="molecule type" value="Genomic_DNA"/>
</dbReference>
<dbReference type="AlphaFoldDB" id="A0A0R1ZMW0"/>
<keyword evidence="1" id="KW-0472">Membrane</keyword>
<evidence type="ECO:0000313" key="2">
    <source>
        <dbReference type="EMBL" id="KRM56416.1"/>
    </source>
</evidence>
<dbReference type="PATRIC" id="fig|1291052.5.peg.101"/>
<feature type="transmembrane region" description="Helical" evidence="1">
    <location>
        <begin position="75"/>
        <end position="97"/>
    </location>
</feature>
<keyword evidence="3" id="KW-1185">Reference proteome</keyword>